<organism evidence="1 2">
    <name type="scientific">Cetraspora pellucida</name>
    <dbReference type="NCBI Taxonomy" id="1433469"/>
    <lineage>
        <taxon>Eukaryota</taxon>
        <taxon>Fungi</taxon>
        <taxon>Fungi incertae sedis</taxon>
        <taxon>Mucoromycota</taxon>
        <taxon>Glomeromycotina</taxon>
        <taxon>Glomeromycetes</taxon>
        <taxon>Diversisporales</taxon>
        <taxon>Gigasporaceae</taxon>
        <taxon>Cetraspora</taxon>
    </lineage>
</organism>
<sequence length="46" mass="5223">MKEVQHKENNTAIEQVAAIFVSSGDCDFLSHYLAIHLHNDQLKTIL</sequence>
<dbReference type="EMBL" id="CAJVPW010016925">
    <property type="protein sequence ID" value="CAG8673519.1"/>
    <property type="molecule type" value="Genomic_DNA"/>
</dbReference>
<protein>
    <submittedName>
        <fullName evidence="1">3761_t:CDS:1</fullName>
    </submittedName>
</protein>
<proteinExistence type="predicted"/>
<dbReference type="Proteomes" id="UP000789366">
    <property type="component" value="Unassembled WGS sequence"/>
</dbReference>
<gene>
    <name evidence="1" type="ORF">SPELUC_LOCUS9787</name>
</gene>
<reference evidence="1" key="1">
    <citation type="submission" date="2021-06" db="EMBL/GenBank/DDBJ databases">
        <authorList>
            <person name="Kallberg Y."/>
            <person name="Tangrot J."/>
            <person name="Rosling A."/>
        </authorList>
    </citation>
    <scope>NUCLEOTIDE SEQUENCE</scope>
    <source>
        <strain evidence="1">28 12/20/2015</strain>
    </source>
</reference>
<evidence type="ECO:0000313" key="1">
    <source>
        <dbReference type="EMBL" id="CAG8673519.1"/>
    </source>
</evidence>
<feature type="non-terminal residue" evidence="1">
    <location>
        <position position="46"/>
    </location>
</feature>
<accession>A0ACA9NSV5</accession>
<comment type="caution">
    <text evidence="1">The sequence shown here is derived from an EMBL/GenBank/DDBJ whole genome shotgun (WGS) entry which is preliminary data.</text>
</comment>
<name>A0ACA9NSV5_9GLOM</name>
<evidence type="ECO:0000313" key="2">
    <source>
        <dbReference type="Proteomes" id="UP000789366"/>
    </source>
</evidence>
<keyword evidence="2" id="KW-1185">Reference proteome</keyword>